<dbReference type="GeneID" id="20647915"/>
<accession>G5A9U4</accession>
<evidence type="ECO:0000313" key="2">
    <source>
        <dbReference type="EMBL" id="EGZ07374.1"/>
    </source>
</evidence>
<evidence type="ECO:0000256" key="1">
    <source>
        <dbReference type="SAM" id="MobiDB-lite"/>
    </source>
</evidence>
<dbReference type="EMBL" id="JH159162">
    <property type="protein sequence ID" value="EGZ07374.1"/>
    <property type="molecule type" value="Genomic_DNA"/>
</dbReference>
<evidence type="ECO:0000313" key="3">
    <source>
        <dbReference type="Proteomes" id="UP000002640"/>
    </source>
</evidence>
<gene>
    <name evidence="2" type="ORF">PHYSODRAFT_340477</name>
</gene>
<dbReference type="InParanoid" id="G5A9U4"/>
<proteinExistence type="predicted"/>
<keyword evidence="3" id="KW-1185">Reference proteome</keyword>
<dbReference type="Proteomes" id="UP000002640">
    <property type="component" value="Unassembled WGS sequence"/>
</dbReference>
<dbReference type="KEGG" id="psoj:PHYSODRAFT_340477"/>
<feature type="region of interest" description="Disordered" evidence="1">
    <location>
        <begin position="144"/>
        <end position="178"/>
    </location>
</feature>
<dbReference type="AlphaFoldDB" id="G5A9U4"/>
<dbReference type="RefSeq" id="XP_009536940.1">
    <property type="nucleotide sequence ID" value="XM_009538645.1"/>
</dbReference>
<feature type="compositionally biased region" description="Polar residues" evidence="1">
    <location>
        <begin position="156"/>
        <end position="168"/>
    </location>
</feature>
<protein>
    <submittedName>
        <fullName evidence="2">Uncharacterized protein</fullName>
    </submittedName>
</protein>
<reference evidence="2 3" key="1">
    <citation type="journal article" date="2006" name="Science">
        <title>Phytophthora genome sequences uncover evolutionary origins and mechanisms of pathogenesis.</title>
        <authorList>
            <person name="Tyler B.M."/>
            <person name="Tripathy S."/>
            <person name="Zhang X."/>
            <person name="Dehal P."/>
            <person name="Jiang R.H."/>
            <person name="Aerts A."/>
            <person name="Arredondo F.D."/>
            <person name="Baxter L."/>
            <person name="Bensasson D."/>
            <person name="Beynon J.L."/>
            <person name="Chapman J."/>
            <person name="Damasceno C.M."/>
            <person name="Dorrance A.E."/>
            <person name="Dou D."/>
            <person name="Dickerman A.W."/>
            <person name="Dubchak I.L."/>
            <person name="Garbelotto M."/>
            <person name="Gijzen M."/>
            <person name="Gordon S.G."/>
            <person name="Govers F."/>
            <person name="Grunwald N.J."/>
            <person name="Huang W."/>
            <person name="Ivors K.L."/>
            <person name="Jones R.W."/>
            <person name="Kamoun S."/>
            <person name="Krampis K."/>
            <person name="Lamour K.H."/>
            <person name="Lee M.K."/>
            <person name="McDonald W.H."/>
            <person name="Medina M."/>
            <person name="Meijer H.J."/>
            <person name="Nordberg E.K."/>
            <person name="Maclean D.J."/>
            <person name="Ospina-Giraldo M.D."/>
            <person name="Morris P.F."/>
            <person name="Phuntumart V."/>
            <person name="Putnam N.H."/>
            <person name="Rash S."/>
            <person name="Rose J.K."/>
            <person name="Sakihama Y."/>
            <person name="Salamov A.A."/>
            <person name="Savidor A."/>
            <person name="Scheuring C.F."/>
            <person name="Smith B.M."/>
            <person name="Sobral B.W."/>
            <person name="Terry A."/>
            <person name="Torto-Alalibo T.A."/>
            <person name="Win J."/>
            <person name="Xu Z."/>
            <person name="Zhang H."/>
            <person name="Grigoriev I.V."/>
            <person name="Rokhsar D.S."/>
            <person name="Boore J.L."/>
        </authorList>
    </citation>
    <scope>NUCLEOTIDE SEQUENCE [LARGE SCALE GENOMIC DNA]</scope>
    <source>
        <strain evidence="2 3">P6497</strain>
    </source>
</reference>
<name>G5A9U4_PHYSP</name>
<sequence length="178" mass="19418">MALLVSASYALQDVVACTSQDLSSLKGSALLVVEVLHQTQTRKFMAEKVYKLVWDADTEQLNAEEETFVDNMACYVTSSTEKTYCTTVICLTRSTPSACNRKERYDCSTSTYSFSCKVASEVENLLVVPTDDEATTVDPAKTESEIQGGGAHVSKGTASVLRQLNKNADPTVAPRQIR</sequence>
<organism evidence="2 3">
    <name type="scientific">Phytophthora sojae (strain P6497)</name>
    <name type="common">Soybean stem and root rot agent</name>
    <name type="synonym">Phytophthora megasperma f. sp. glycines</name>
    <dbReference type="NCBI Taxonomy" id="1094619"/>
    <lineage>
        <taxon>Eukaryota</taxon>
        <taxon>Sar</taxon>
        <taxon>Stramenopiles</taxon>
        <taxon>Oomycota</taxon>
        <taxon>Peronosporomycetes</taxon>
        <taxon>Peronosporales</taxon>
        <taxon>Peronosporaceae</taxon>
        <taxon>Phytophthora</taxon>
    </lineage>
</organism>